<dbReference type="EMBL" id="CP009706">
    <property type="protein sequence ID" value="AIU72304.1"/>
    <property type="molecule type" value="Genomic_DNA"/>
</dbReference>
<evidence type="ECO:0000259" key="5">
    <source>
        <dbReference type="Pfam" id="PF00732"/>
    </source>
</evidence>
<dbReference type="GO" id="GO:0050660">
    <property type="term" value="F:flavin adenine dinucleotide binding"/>
    <property type="evidence" value="ECO:0007669"/>
    <property type="project" value="InterPro"/>
</dbReference>
<feature type="domain" description="Glucose-methanol-choline oxidoreductase C-terminal" evidence="6">
    <location>
        <begin position="450"/>
        <end position="572"/>
    </location>
</feature>
<dbReference type="eggNOG" id="COG2303">
    <property type="taxonomic scope" value="Bacteria"/>
</dbReference>
<dbReference type="Gene3D" id="3.50.50.60">
    <property type="entry name" value="FAD/NAD(P)-binding domain"/>
    <property type="match status" value="2"/>
</dbReference>
<protein>
    <submittedName>
        <fullName evidence="7">GMC family oxidoreductase</fullName>
    </submittedName>
</protein>
<dbReference type="InterPro" id="IPR007867">
    <property type="entry name" value="GMC_OxRtase_C"/>
</dbReference>
<dbReference type="SUPFAM" id="SSF51905">
    <property type="entry name" value="FAD/NAD(P)-binding domain"/>
    <property type="match status" value="1"/>
</dbReference>
<keyword evidence="2" id="KW-0285">Flavoprotein</keyword>
<evidence type="ECO:0000313" key="7">
    <source>
        <dbReference type="EMBL" id="AIU72304.1"/>
    </source>
</evidence>
<dbReference type="HOGENOM" id="CLU_008878_2_0_6"/>
<keyword evidence="3" id="KW-0274">FAD</keyword>
<dbReference type="PANTHER" id="PTHR46056">
    <property type="entry name" value="LONG-CHAIN-ALCOHOL OXIDASE"/>
    <property type="match status" value="1"/>
</dbReference>
<evidence type="ECO:0000256" key="1">
    <source>
        <dbReference type="ARBA" id="ARBA00010790"/>
    </source>
</evidence>
<gene>
    <name evidence="7" type="ORF">AT03_07825</name>
</gene>
<keyword evidence="4" id="KW-0560">Oxidoreductase</keyword>
<reference evidence="7 8" key="1">
    <citation type="journal article" date="2014" name="Gut Pathog.">
        <title>Gene clusters of Hafnia alvei strain FB1 important in survival and pathogenesis: a draft genome perspective.</title>
        <authorList>
            <person name="Tan J.Y."/>
            <person name="Yin W.F."/>
            <person name="Chan K.G."/>
        </authorList>
    </citation>
    <scope>NUCLEOTIDE SEQUENCE [LARGE SCALE GENOMIC DNA]</scope>
    <source>
        <strain evidence="7 8">FB1</strain>
    </source>
</reference>
<proteinExistence type="inferred from homology"/>
<evidence type="ECO:0000256" key="4">
    <source>
        <dbReference type="ARBA" id="ARBA00023002"/>
    </source>
</evidence>
<accession>A0A097R0P8</accession>
<evidence type="ECO:0000259" key="6">
    <source>
        <dbReference type="Pfam" id="PF05199"/>
    </source>
</evidence>
<dbReference type="SUPFAM" id="SSF54373">
    <property type="entry name" value="FAD-linked reductases, C-terminal domain"/>
    <property type="match status" value="1"/>
</dbReference>
<dbReference type="InterPro" id="IPR036188">
    <property type="entry name" value="FAD/NAD-bd_sf"/>
</dbReference>
<dbReference type="Pfam" id="PF05199">
    <property type="entry name" value="GMC_oxred_C"/>
    <property type="match status" value="1"/>
</dbReference>
<dbReference type="GO" id="GO:0016614">
    <property type="term" value="F:oxidoreductase activity, acting on CH-OH group of donors"/>
    <property type="evidence" value="ECO:0007669"/>
    <property type="project" value="InterPro"/>
</dbReference>
<dbReference type="Pfam" id="PF00732">
    <property type="entry name" value="GMC_oxred_N"/>
    <property type="match status" value="1"/>
</dbReference>
<dbReference type="KEGG" id="hav:AT03_07825"/>
<dbReference type="OrthoDB" id="9787779at2"/>
<dbReference type="Proteomes" id="UP000029986">
    <property type="component" value="Chromosome"/>
</dbReference>
<dbReference type="RefSeq" id="WP_025800878.1">
    <property type="nucleotide sequence ID" value="NZ_CP009706.1"/>
</dbReference>
<dbReference type="AlphaFoldDB" id="A0A097R0P8"/>
<name>A0A097R0P8_HAFAL</name>
<evidence type="ECO:0000256" key="2">
    <source>
        <dbReference type="ARBA" id="ARBA00022630"/>
    </source>
</evidence>
<organism evidence="7 8">
    <name type="scientific">Hafnia alvei FB1</name>
    <dbReference type="NCBI Taxonomy" id="1453496"/>
    <lineage>
        <taxon>Bacteria</taxon>
        <taxon>Pseudomonadati</taxon>
        <taxon>Pseudomonadota</taxon>
        <taxon>Gammaproteobacteria</taxon>
        <taxon>Enterobacterales</taxon>
        <taxon>Hafniaceae</taxon>
        <taxon>Hafnia</taxon>
    </lineage>
</organism>
<sequence length="594" mass="65539">MANTMKKVDAVVVGFGWAGSIMAKELTEAGLNVVVLERGPHRDTYPDGAYPQVIDELTYNTRRKLFQDLSKSTVTIRHNVSQTALPYRQLAAFLPGTGTGGAGLHWSGVHFRIDPMELRMRSHYEERYGKNFIPEGMTIQDFGVTYEELEPYFDKAEKVFGTSGTPWSVKGKVIGQGKGGNPFAPDRSDNFPLPAQKRTFSAQMFAQAAESVGYHPYDLPSANTSGPYTNTYGAQMGPCNFCGFCSGYACYMYSKASPNVNVWPALRQEPKFELRTNSHVLRVNLTDDKKRATGVTYVDAQGRQVEQPADLVILAAFQFHNVHLMLLSGIGQPYNPITNEGVVGRNFAYQNISTIKAFFNKDIFTNTFIGAGGAGVGVDDFNADNFDHAKYGFVGGSPFWVNQAGTKPISGLPTRPGTPAWGSKWKAEVADVYPHHVSMDAHGAHQSYRANYLDLDPNYKDVYGQPLLRMTFDWQENDIKMSQFMHGRMHKIAEAMNPTVISGSPKSEGTHFDTTVYQTTHMNGGAIMGDDPKTSAINRYLQSWDVPNVFVPGASAFPQGLGYNPTGTLAALTYWSARAIREQYLKNPGPLVQA</sequence>
<dbReference type="PATRIC" id="fig|1453496.5.peg.1559"/>
<dbReference type="InterPro" id="IPR000172">
    <property type="entry name" value="GMC_OxRdtase_N"/>
</dbReference>
<evidence type="ECO:0000256" key="3">
    <source>
        <dbReference type="ARBA" id="ARBA00022827"/>
    </source>
</evidence>
<feature type="domain" description="Glucose-methanol-choline oxidoreductase N-terminal" evidence="5">
    <location>
        <begin position="146"/>
        <end position="348"/>
    </location>
</feature>
<comment type="similarity">
    <text evidence="1">Belongs to the GMC oxidoreductase family.</text>
</comment>
<evidence type="ECO:0000313" key="8">
    <source>
        <dbReference type="Proteomes" id="UP000029986"/>
    </source>
</evidence>
<dbReference type="PANTHER" id="PTHR46056:SF12">
    <property type="entry name" value="LONG-CHAIN-ALCOHOL OXIDASE"/>
    <property type="match status" value="1"/>
</dbReference>
<keyword evidence="8" id="KW-1185">Reference proteome</keyword>